<evidence type="ECO:0000313" key="1">
    <source>
        <dbReference type="EMBL" id="CUS42663.1"/>
    </source>
</evidence>
<organism evidence="1">
    <name type="scientific">hydrothermal vent metagenome</name>
    <dbReference type="NCBI Taxonomy" id="652676"/>
    <lineage>
        <taxon>unclassified sequences</taxon>
        <taxon>metagenomes</taxon>
        <taxon>ecological metagenomes</taxon>
    </lineage>
</organism>
<accession>A0A160TF61</accession>
<name>A0A160TF61_9ZZZZ</name>
<reference evidence="1" key="1">
    <citation type="submission" date="2015-10" db="EMBL/GenBank/DDBJ databases">
        <authorList>
            <person name="Gilbert D.G."/>
        </authorList>
    </citation>
    <scope>NUCLEOTIDE SEQUENCE</scope>
</reference>
<protein>
    <recommendedName>
        <fullName evidence="2">SH3b domain-containing protein</fullName>
    </recommendedName>
</protein>
<proteinExistence type="predicted"/>
<sequence length="239" mass="26226">MPVVAFSQHLKATIVAVLLNTLVLLWTSTAQAEIEYVRLHKGPGAAYPIVFEVSSDHVMDPIAVRGDWLLLSDGRKQGWLPLSELHLVKSVSVAQMWQLRNDARPSDWRLELNWNSESALGFGAVIPLHDQDLFGRYTVSDHGAFGWSIGEVGLTRQIGSILNFQVLGSAALGVGSEYGGSNHWNSDTDEIVPLALVSAEVVWAAERYLDVALRVGTNISLDSDMVNHSSVSLAWKLRL</sequence>
<dbReference type="EMBL" id="CZQC01000069">
    <property type="protein sequence ID" value="CUS42663.1"/>
    <property type="molecule type" value="Genomic_DNA"/>
</dbReference>
<evidence type="ECO:0008006" key="2">
    <source>
        <dbReference type="Google" id="ProtNLM"/>
    </source>
</evidence>
<gene>
    <name evidence="1" type="ORF">MGWOODY_Tha2636</name>
</gene>
<dbReference type="AlphaFoldDB" id="A0A160TF61"/>